<evidence type="ECO:0000256" key="1">
    <source>
        <dbReference type="SAM" id="MobiDB-lite"/>
    </source>
</evidence>
<feature type="region of interest" description="Disordered" evidence="1">
    <location>
        <begin position="54"/>
        <end position="86"/>
    </location>
</feature>
<name>A0A811QRB3_9POAL</name>
<reference evidence="2" key="1">
    <citation type="submission" date="2020-10" db="EMBL/GenBank/DDBJ databases">
        <authorList>
            <person name="Han B."/>
            <person name="Lu T."/>
            <person name="Zhao Q."/>
            <person name="Huang X."/>
            <person name="Zhao Y."/>
        </authorList>
    </citation>
    <scope>NUCLEOTIDE SEQUENCE</scope>
</reference>
<evidence type="ECO:0000313" key="2">
    <source>
        <dbReference type="EMBL" id="CAD6258713.1"/>
    </source>
</evidence>
<sequence>MACSMGNEEAQELAQISTTGERHFHCCCCYNSQYGIKLRSTQVVNATAIEGQNSIETNQEPVEHTSSEGQQVVKEGSHNTSEVCPGTFSITSRTSGTLEQIPNIEIPFERVVQTMVVLLLPGISMLVSRRKQSVEHLVDRATVGLSSAPGEFSLGMGVEAIVRALGVGLEVGAAVGSVGEVVGAMYAGEADDAAACSLQAENRTEQLSMTSGGVVVVEENCGAPIMMCDATTCLLQAVGVTTHSSMALGVVAAMGVGAAVNAGVDGGVATAGTAVGVEGAGEVGEDEGADDRIADARVLRVLHIPAFTSSIIRSMRSIFASSSAMVATDSVDPGQAILPRSMALVPNVTILEVTTGVHARRGEIGGAVSGEERRREK</sequence>
<comment type="caution">
    <text evidence="2">The sequence shown here is derived from an EMBL/GenBank/DDBJ whole genome shotgun (WGS) entry which is preliminary data.</text>
</comment>
<dbReference type="Proteomes" id="UP000604825">
    <property type="component" value="Unassembled WGS sequence"/>
</dbReference>
<gene>
    <name evidence="2" type="ORF">NCGR_LOCUS42180</name>
</gene>
<dbReference type="AlphaFoldDB" id="A0A811QRB3"/>
<evidence type="ECO:0000313" key="3">
    <source>
        <dbReference type="Proteomes" id="UP000604825"/>
    </source>
</evidence>
<accession>A0A811QRB3</accession>
<proteinExistence type="predicted"/>
<keyword evidence="3" id="KW-1185">Reference proteome</keyword>
<dbReference type="EMBL" id="CAJGYO010000010">
    <property type="protein sequence ID" value="CAD6258713.1"/>
    <property type="molecule type" value="Genomic_DNA"/>
</dbReference>
<organism evidence="2 3">
    <name type="scientific">Miscanthus lutarioriparius</name>
    <dbReference type="NCBI Taxonomy" id="422564"/>
    <lineage>
        <taxon>Eukaryota</taxon>
        <taxon>Viridiplantae</taxon>
        <taxon>Streptophyta</taxon>
        <taxon>Embryophyta</taxon>
        <taxon>Tracheophyta</taxon>
        <taxon>Spermatophyta</taxon>
        <taxon>Magnoliopsida</taxon>
        <taxon>Liliopsida</taxon>
        <taxon>Poales</taxon>
        <taxon>Poaceae</taxon>
        <taxon>PACMAD clade</taxon>
        <taxon>Panicoideae</taxon>
        <taxon>Andropogonodae</taxon>
        <taxon>Andropogoneae</taxon>
        <taxon>Saccharinae</taxon>
        <taxon>Miscanthus</taxon>
    </lineage>
</organism>
<protein>
    <submittedName>
        <fullName evidence="2">Uncharacterized protein</fullName>
    </submittedName>
</protein>